<dbReference type="EMBL" id="FJ031030">
    <property type="protein sequence ID" value="ACN29699.1"/>
    <property type="molecule type" value="Genomic_DNA"/>
</dbReference>
<accession>C9W330</accession>
<reference evidence="2" key="1">
    <citation type="submission" date="2008-08" db="EMBL/GenBank/DDBJ databases">
        <authorList>
            <person name="Chiu H.-T."/>
        </authorList>
    </citation>
    <scope>NUCLEOTIDE SEQUENCE</scope>
    <source>
        <strain evidence="2">NRRL15532</strain>
    </source>
</reference>
<sequence>GLRTVLDGAFAEAGIRPQIAFEASEPYFLAELAAHGLGVTILPLPKARLHGDRLHVIELTRPSLRGQLGLIWRTDGSTSPAARALVAHARRHLAQRTRTEAAE</sequence>
<evidence type="ECO:0000313" key="2">
    <source>
        <dbReference type="EMBL" id="ACN29699.1"/>
    </source>
</evidence>
<proteinExistence type="predicted"/>
<name>C9W330_9ACTN</name>
<organism evidence="2">
    <name type="scientific">Nonomuraea longicatena</name>
    <dbReference type="NCBI Taxonomy" id="83682"/>
    <lineage>
        <taxon>Bacteria</taxon>
        <taxon>Bacillati</taxon>
        <taxon>Actinomycetota</taxon>
        <taxon>Actinomycetes</taxon>
        <taxon>Streptosporangiales</taxon>
        <taxon>Streptosporangiaceae</taxon>
        <taxon>Nonomuraea</taxon>
    </lineage>
</organism>
<dbReference type="Pfam" id="PF03466">
    <property type="entry name" value="LysR_substrate"/>
    <property type="match status" value="1"/>
</dbReference>
<dbReference type="PANTHER" id="PTHR30419">
    <property type="entry name" value="HTH-TYPE TRANSCRIPTIONAL REGULATOR YBHD"/>
    <property type="match status" value="1"/>
</dbReference>
<evidence type="ECO:0000259" key="1">
    <source>
        <dbReference type="Pfam" id="PF03466"/>
    </source>
</evidence>
<dbReference type="Gene3D" id="3.40.190.290">
    <property type="match status" value="1"/>
</dbReference>
<dbReference type="AlphaFoldDB" id="C9W330"/>
<protein>
    <submittedName>
        <fullName evidence="2">Putative transcriptional regulator</fullName>
    </submittedName>
</protein>
<dbReference type="InterPro" id="IPR005119">
    <property type="entry name" value="LysR_subst-bd"/>
</dbReference>
<dbReference type="SUPFAM" id="SSF53850">
    <property type="entry name" value="Periplasmic binding protein-like II"/>
    <property type="match status" value="1"/>
</dbReference>
<feature type="domain" description="LysR substrate-binding" evidence="1">
    <location>
        <begin position="2"/>
        <end position="93"/>
    </location>
</feature>
<dbReference type="GO" id="GO:0006355">
    <property type="term" value="P:regulation of DNA-templated transcription"/>
    <property type="evidence" value="ECO:0007669"/>
    <property type="project" value="TreeGrafter"/>
</dbReference>
<dbReference type="InterPro" id="IPR050950">
    <property type="entry name" value="HTH-type_LysR_regulators"/>
</dbReference>
<dbReference type="GO" id="GO:0005829">
    <property type="term" value="C:cytosol"/>
    <property type="evidence" value="ECO:0007669"/>
    <property type="project" value="TreeGrafter"/>
</dbReference>
<feature type="non-terminal residue" evidence="2">
    <location>
        <position position="1"/>
    </location>
</feature>
<reference evidence="2" key="2">
    <citation type="journal article" date="2009" name="Mol. Biosyst.">
        <title>Molecular cloning, sequence analysis and functional characterization of the gene cluster for biosynthesis of K-252a and its analogs.</title>
        <authorList>
            <person name="Chiu H.T."/>
            <person name="Chen Y.L."/>
            <person name="Chen C.Y."/>
            <person name="Jin C."/>
            <person name="Lee M.N."/>
            <person name="Lin Y.C."/>
        </authorList>
    </citation>
    <scope>NUCLEOTIDE SEQUENCE</scope>
    <source>
        <strain evidence="2">NRRL15532</strain>
    </source>
</reference>